<reference evidence="3" key="1">
    <citation type="submission" date="2025-08" db="UniProtKB">
        <authorList>
            <consortium name="RefSeq"/>
        </authorList>
    </citation>
    <scope>IDENTIFICATION</scope>
    <source>
        <strain evidence="3">14028-0561.14</strain>
        <tissue evidence="3">Whole fly</tissue>
    </source>
</reference>
<feature type="region of interest" description="Disordered" evidence="1">
    <location>
        <begin position="49"/>
        <end position="118"/>
    </location>
</feature>
<feature type="compositionally biased region" description="Polar residues" evidence="1">
    <location>
        <begin position="59"/>
        <end position="79"/>
    </location>
</feature>
<keyword evidence="2" id="KW-1185">Reference proteome</keyword>
<organism evidence="2 3">
    <name type="scientific">Drosophila kikkawai</name>
    <name type="common">Fruit fly</name>
    <dbReference type="NCBI Taxonomy" id="30033"/>
    <lineage>
        <taxon>Eukaryota</taxon>
        <taxon>Metazoa</taxon>
        <taxon>Ecdysozoa</taxon>
        <taxon>Arthropoda</taxon>
        <taxon>Hexapoda</taxon>
        <taxon>Insecta</taxon>
        <taxon>Pterygota</taxon>
        <taxon>Neoptera</taxon>
        <taxon>Endopterygota</taxon>
        <taxon>Diptera</taxon>
        <taxon>Brachycera</taxon>
        <taxon>Muscomorpha</taxon>
        <taxon>Ephydroidea</taxon>
        <taxon>Drosophilidae</taxon>
        <taxon>Drosophila</taxon>
        <taxon>Sophophora</taxon>
    </lineage>
</organism>
<sequence>MRRAGFYPDRELEMTYKNMLPEYPSYTWNQNFRTLAELTHHVTNYERHAAEAGERPKTASRTTVRPQEPATTTEPPSTLSEHEESHTAAKQNPLRTSKDDVEQTPEQNPPLCGTVNSVNHPIENHVSYQAEGAETQKLAKFDTKRMAKSACAWTIASLTRTPYQTPIRFRGSIRSWNGFGTRSSFRRWT</sequence>
<evidence type="ECO:0000313" key="3">
    <source>
        <dbReference type="RefSeq" id="XP_070143767.1"/>
    </source>
</evidence>
<evidence type="ECO:0000256" key="1">
    <source>
        <dbReference type="SAM" id="MobiDB-lite"/>
    </source>
</evidence>
<dbReference type="Proteomes" id="UP001652661">
    <property type="component" value="Chromosome 4"/>
</dbReference>
<proteinExistence type="predicted"/>
<accession>A0ABM4GM19</accession>
<name>A0ABM4GM19_DROKI</name>
<protein>
    <submittedName>
        <fullName evidence="3">Uncharacterized protein</fullName>
    </submittedName>
</protein>
<evidence type="ECO:0000313" key="2">
    <source>
        <dbReference type="Proteomes" id="UP001652661"/>
    </source>
</evidence>
<dbReference type="RefSeq" id="XP_070143767.1">
    <property type="nucleotide sequence ID" value="XM_070287666.1"/>
</dbReference>
<dbReference type="GeneID" id="138929050"/>
<gene>
    <name evidence="3" type="primary">LOC138929050</name>
</gene>